<dbReference type="PANTHER" id="PTHR13743">
    <property type="entry name" value="BEIGE/BEACH-RELATED"/>
    <property type="match status" value="1"/>
</dbReference>
<dbReference type="VEuPathDB" id="TrichDB:TVAG_354560"/>
<name>A2FMY8_TRIV3</name>
<dbReference type="VEuPathDB" id="TrichDB:TVAGG3_0833270"/>
<sequence length="178" mass="20321">MGVLTLVSSNSNNTSPYVFNAFSEYVTCVCVSTLFRISVVSLSDGKLLIFDNDKHRLHRHVYLGEYIFHIIICPSSGYILCKAQHEYFVVSINGSIIKRCPFDRMTYLFCTWTDNNSVDYVCSSDQQGNIVVFESFFPEKLLFAAACGSRTLCIKYDKYSLGLCVFTEKSQFLFYPFS</sequence>
<evidence type="ECO:0000313" key="2">
    <source>
        <dbReference type="Proteomes" id="UP000001542"/>
    </source>
</evidence>
<dbReference type="Proteomes" id="UP000001542">
    <property type="component" value="Unassembled WGS sequence"/>
</dbReference>
<dbReference type="KEGG" id="tva:4751451"/>
<protein>
    <submittedName>
        <fullName evidence="1">Uncharacterized protein</fullName>
    </submittedName>
</protein>
<keyword evidence="2" id="KW-1185">Reference proteome</keyword>
<dbReference type="AlphaFoldDB" id="A2FMY8"/>
<proteinExistence type="predicted"/>
<dbReference type="InParanoid" id="A2FMY8"/>
<dbReference type="InterPro" id="IPR050865">
    <property type="entry name" value="BEACH_Domain"/>
</dbReference>
<dbReference type="RefSeq" id="XP_001306647.1">
    <property type="nucleotide sequence ID" value="XM_001306646.1"/>
</dbReference>
<evidence type="ECO:0000313" key="1">
    <source>
        <dbReference type="EMBL" id="EAX93717.1"/>
    </source>
</evidence>
<dbReference type="SUPFAM" id="SSF50978">
    <property type="entry name" value="WD40 repeat-like"/>
    <property type="match status" value="1"/>
</dbReference>
<dbReference type="PANTHER" id="PTHR13743:SF161">
    <property type="entry name" value="BEIGE_BEACH DOMAIN CONTAINING PROTEIN"/>
    <property type="match status" value="1"/>
</dbReference>
<reference evidence="1" key="2">
    <citation type="journal article" date="2007" name="Science">
        <title>Draft genome sequence of the sexually transmitted pathogen Trichomonas vaginalis.</title>
        <authorList>
            <person name="Carlton J.M."/>
            <person name="Hirt R.P."/>
            <person name="Silva J.C."/>
            <person name="Delcher A.L."/>
            <person name="Schatz M."/>
            <person name="Zhao Q."/>
            <person name="Wortman J.R."/>
            <person name="Bidwell S.L."/>
            <person name="Alsmark U.C.M."/>
            <person name="Besteiro S."/>
            <person name="Sicheritz-Ponten T."/>
            <person name="Noel C.J."/>
            <person name="Dacks J.B."/>
            <person name="Foster P.G."/>
            <person name="Simillion C."/>
            <person name="Van de Peer Y."/>
            <person name="Miranda-Saavedra D."/>
            <person name="Barton G.J."/>
            <person name="Westrop G.D."/>
            <person name="Mueller S."/>
            <person name="Dessi D."/>
            <person name="Fiori P.L."/>
            <person name="Ren Q."/>
            <person name="Paulsen I."/>
            <person name="Zhang H."/>
            <person name="Bastida-Corcuera F.D."/>
            <person name="Simoes-Barbosa A."/>
            <person name="Brown M.T."/>
            <person name="Hayes R.D."/>
            <person name="Mukherjee M."/>
            <person name="Okumura C.Y."/>
            <person name="Schneider R."/>
            <person name="Smith A.J."/>
            <person name="Vanacova S."/>
            <person name="Villalvazo M."/>
            <person name="Haas B.J."/>
            <person name="Pertea M."/>
            <person name="Feldblyum T.V."/>
            <person name="Utterback T.R."/>
            <person name="Shu C.L."/>
            <person name="Osoegawa K."/>
            <person name="de Jong P.J."/>
            <person name="Hrdy I."/>
            <person name="Horvathova L."/>
            <person name="Zubacova Z."/>
            <person name="Dolezal P."/>
            <person name="Malik S.B."/>
            <person name="Logsdon J.M. Jr."/>
            <person name="Henze K."/>
            <person name="Gupta A."/>
            <person name="Wang C.C."/>
            <person name="Dunne R.L."/>
            <person name="Upcroft J.A."/>
            <person name="Upcroft P."/>
            <person name="White O."/>
            <person name="Salzberg S.L."/>
            <person name="Tang P."/>
            <person name="Chiu C.-H."/>
            <person name="Lee Y.-S."/>
            <person name="Embley T.M."/>
            <person name="Coombs G.H."/>
            <person name="Mottram J.C."/>
            <person name="Tachezy J."/>
            <person name="Fraser-Liggett C.M."/>
            <person name="Johnson P.J."/>
        </authorList>
    </citation>
    <scope>NUCLEOTIDE SEQUENCE [LARGE SCALE GENOMIC DNA]</scope>
    <source>
        <strain evidence="1">G3</strain>
    </source>
</reference>
<gene>
    <name evidence="1" type="ORF">TVAG_354560</name>
</gene>
<accession>A2FMY8</accession>
<dbReference type="EMBL" id="DS113895">
    <property type="protein sequence ID" value="EAX93717.1"/>
    <property type="molecule type" value="Genomic_DNA"/>
</dbReference>
<dbReference type="SMR" id="A2FMY8"/>
<reference evidence="1" key="1">
    <citation type="submission" date="2006-10" db="EMBL/GenBank/DDBJ databases">
        <authorList>
            <person name="Amadeo P."/>
            <person name="Zhao Q."/>
            <person name="Wortman J."/>
            <person name="Fraser-Liggett C."/>
            <person name="Carlton J."/>
        </authorList>
    </citation>
    <scope>NUCLEOTIDE SEQUENCE</scope>
    <source>
        <strain evidence="1">G3</strain>
    </source>
</reference>
<organism evidence="1 2">
    <name type="scientific">Trichomonas vaginalis (strain ATCC PRA-98 / G3)</name>
    <dbReference type="NCBI Taxonomy" id="412133"/>
    <lineage>
        <taxon>Eukaryota</taxon>
        <taxon>Metamonada</taxon>
        <taxon>Parabasalia</taxon>
        <taxon>Trichomonadida</taxon>
        <taxon>Trichomonadidae</taxon>
        <taxon>Trichomonas</taxon>
    </lineage>
</organism>
<dbReference type="InterPro" id="IPR036322">
    <property type="entry name" value="WD40_repeat_dom_sf"/>
</dbReference>